<reference evidence="2" key="1">
    <citation type="journal article" date="2014" name="Front. Microbiol.">
        <title>High frequency of phylogenetically diverse reductive dehalogenase-homologous genes in deep subseafloor sedimentary metagenomes.</title>
        <authorList>
            <person name="Kawai M."/>
            <person name="Futagami T."/>
            <person name="Toyoda A."/>
            <person name="Takaki Y."/>
            <person name="Nishi S."/>
            <person name="Hori S."/>
            <person name="Arai W."/>
            <person name="Tsubouchi T."/>
            <person name="Morono Y."/>
            <person name="Uchiyama I."/>
            <person name="Ito T."/>
            <person name="Fujiyama A."/>
            <person name="Inagaki F."/>
            <person name="Takami H."/>
        </authorList>
    </citation>
    <scope>NUCLEOTIDE SEQUENCE</scope>
    <source>
        <strain evidence="2">Expedition CK06-06</strain>
    </source>
</reference>
<organism evidence="2">
    <name type="scientific">marine sediment metagenome</name>
    <dbReference type="NCBI Taxonomy" id="412755"/>
    <lineage>
        <taxon>unclassified sequences</taxon>
        <taxon>metagenomes</taxon>
        <taxon>ecological metagenomes</taxon>
    </lineage>
</organism>
<dbReference type="AlphaFoldDB" id="X0XWD4"/>
<proteinExistence type="predicted"/>
<comment type="caution">
    <text evidence="2">The sequence shown here is derived from an EMBL/GenBank/DDBJ whole genome shotgun (WGS) entry which is preliminary data.</text>
</comment>
<protein>
    <recommendedName>
        <fullName evidence="1">N-acetyltransferase domain-containing protein</fullName>
    </recommendedName>
</protein>
<evidence type="ECO:0000313" key="2">
    <source>
        <dbReference type="EMBL" id="GAG29076.1"/>
    </source>
</evidence>
<dbReference type="GO" id="GO:0016747">
    <property type="term" value="F:acyltransferase activity, transferring groups other than amino-acyl groups"/>
    <property type="evidence" value="ECO:0007669"/>
    <property type="project" value="InterPro"/>
</dbReference>
<evidence type="ECO:0000259" key="1">
    <source>
        <dbReference type="PROSITE" id="PS51186"/>
    </source>
</evidence>
<feature type="domain" description="N-acetyltransferase" evidence="1">
    <location>
        <begin position="1"/>
        <end position="130"/>
    </location>
</feature>
<gene>
    <name evidence="2" type="ORF">S01H1_73368</name>
</gene>
<sequence length="130" mass="14661">DPSHSDMAQVLNLFRDIPGRTCTAAAYLEYLNINWLLVAIFIVRKEGKIIGFTQAAAPGQLDPKCAWLPFSHALPSCPHQGSQEAVELAIEWMKGFGANKFKVETIRSPRAFSRKWGMRRSKEVLMEKDI</sequence>
<dbReference type="EMBL" id="BARS01049021">
    <property type="protein sequence ID" value="GAG29076.1"/>
    <property type="molecule type" value="Genomic_DNA"/>
</dbReference>
<name>X0XWD4_9ZZZZ</name>
<dbReference type="SUPFAM" id="SSF55729">
    <property type="entry name" value="Acyl-CoA N-acyltransferases (Nat)"/>
    <property type="match status" value="1"/>
</dbReference>
<accession>X0XWD4</accession>
<dbReference type="InterPro" id="IPR016181">
    <property type="entry name" value="Acyl_CoA_acyltransferase"/>
</dbReference>
<dbReference type="PROSITE" id="PS51186">
    <property type="entry name" value="GNAT"/>
    <property type="match status" value="1"/>
</dbReference>
<feature type="non-terminal residue" evidence="2">
    <location>
        <position position="1"/>
    </location>
</feature>
<dbReference type="InterPro" id="IPR000182">
    <property type="entry name" value="GNAT_dom"/>
</dbReference>